<protein>
    <submittedName>
        <fullName evidence="1">DUF488 domain-containing protein</fullName>
    </submittedName>
</protein>
<gene>
    <name evidence="1" type="ORF">FDP25_04800</name>
</gene>
<evidence type="ECO:0000313" key="2">
    <source>
        <dbReference type="Proteomes" id="UP000564704"/>
    </source>
</evidence>
<name>A0A844CJ72_9RHOB</name>
<dbReference type="PANTHER" id="PTHR39337:SF1">
    <property type="entry name" value="BLR5642 PROTEIN"/>
    <property type="match status" value="1"/>
</dbReference>
<dbReference type="PIRSF" id="PIRSF024492">
    <property type="entry name" value="UCP024492"/>
    <property type="match status" value="1"/>
</dbReference>
<comment type="caution">
    <text evidence="1">The sequence shown here is derived from an EMBL/GenBank/DDBJ whole genome shotgun (WGS) entry which is preliminary data.</text>
</comment>
<keyword evidence="2" id="KW-1185">Reference proteome</keyword>
<dbReference type="InterPro" id="IPR014519">
    <property type="entry name" value="UCP024492"/>
</dbReference>
<dbReference type="Proteomes" id="UP000564704">
    <property type="component" value="Unassembled WGS sequence"/>
</dbReference>
<sequence>MSELYTIGYEGASAEQLIETLCNLQIKVLVDVRELPLSRKKGLSKTSLGQALNDRGIQYLHLKKLGDPKQGRDAAKAGDYVTFEKVFLQHLNTADAQNSLSELLKIAGSQKTCILCFERCAHVCHRSYIADEAVLSGFEVFNLVADRPQQYLKDGINIPSYNSRKSLSAAE</sequence>
<dbReference type="RefSeq" id="WP_154149452.1">
    <property type="nucleotide sequence ID" value="NZ_SZWE01000001.1"/>
</dbReference>
<organism evidence="1 2">
    <name type="scientific">Roseovarius bejariae</name>
    <dbReference type="NCBI Taxonomy" id="2576383"/>
    <lineage>
        <taxon>Bacteria</taxon>
        <taxon>Pseudomonadati</taxon>
        <taxon>Pseudomonadota</taxon>
        <taxon>Alphaproteobacteria</taxon>
        <taxon>Rhodobacterales</taxon>
        <taxon>Roseobacteraceae</taxon>
        <taxon>Roseovarius</taxon>
    </lineage>
</organism>
<reference evidence="1 2" key="1">
    <citation type="submission" date="2019-05" db="EMBL/GenBank/DDBJ databases">
        <title>Roseovarius bejariae sp. nov., a moderately halophylic bacterium isolated from a saline soil in Rambla Salada (Murcia).</title>
        <authorList>
            <person name="Castro D.J."/>
            <person name="Gomez-Altuve A."/>
            <person name="Reina J.C."/>
            <person name="Rodriguez M."/>
            <person name="Sampedro I."/>
            <person name="Llamas I."/>
            <person name="Martinez-Checa F."/>
        </authorList>
    </citation>
    <scope>NUCLEOTIDE SEQUENCE [LARGE SCALE GENOMIC DNA]</scope>
    <source>
        <strain evidence="1 2">A21</strain>
    </source>
</reference>
<dbReference type="PANTHER" id="PTHR39337">
    <property type="entry name" value="BLR5642 PROTEIN"/>
    <property type="match status" value="1"/>
</dbReference>
<dbReference type="EMBL" id="SZWE01000001">
    <property type="protein sequence ID" value="MRU14747.1"/>
    <property type="molecule type" value="Genomic_DNA"/>
</dbReference>
<dbReference type="AlphaFoldDB" id="A0A844CJ72"/>
<dbReference type="InterPro" id="IPR007438">
    <property type="entry name" value="DUF488"/>
</dbReference>
<proteinExistence type="predicted"/>
<dbReference type="Pfam" id="PF04343">
    <property type="entry name" value="DUF488"/>
    <property type="match status" value="1"/>
</dbReference>
<accession>A0A844CJ72</accession>
<dbReference type="OrthoDB" id="9810084at2"/>
<evidence type="ECO:0000313" key="1">
    <source>
        <dbReference type="EMBL" id="MRU14747.1"/>
    </source>
</evidence>